<dbReference type="InterPro" id="IPR050236">
    <property type="entry name" value="Ser_Thr_kinase_AGC"/>
</dbReference>
<evidence type="ECO:0000256" key="6">
    <source>
        <dbReference type="ARBA" id="ARBA00022840"/>
    </source>
</evidence>
<reference evidence="11" key="1">
    <citation type="journal article" date="2020" name="bioRxiv">
        <title>Chromosome-level reference genome of the European wasp spider Argiope bruennichi: a resource for studies on range expansion and evolutionary adaptation.</title>
        <authorList>
            <person name="Sheffer M.M."/>
            <person name="Hoppe A."/>
            <person name="Krehenwinkel H."/>
            <person name="Uhl G."/>
            <person name="Kuss A.W."/>
            <person name="Jensen L."/>
            <person name="Jensen C."/>
            <person name="Gillespie R.G."/>
            <person name="Hoff K.J."/>
            <person name="Prost S."/>
        </authorList>
    </citation>
    <scope>NUCLEOTIDE SEQUENCE</scope>
</reference>
<dbReference type="PANTHER" id="PTHR24356:SF163">
    <property type="entry name" value="3-PHOSPHOINOSITIDE-DEPENDENT PROTEIN KINASE 1-RELATED"/>
    <property type="match status" value="1"/>
</dbReference>
<keyword evidence="12" id="KW-1185">Reference proteome</keyword>
<dbReference type="SMART" id="SM00220">
    <property type="entry name" value="S_TKc"/>
    <property type="match status" value="1"/>
</dbReference>
<dbReference type="Gene3D" id="1.10.510.10">
    <property type="entry name" value="Transferase(Phosphotransferase) domain 1"/>
    <property type="match status" value="1"/>
</dbReference>
<name>A0A8T0ESS6_ARGBR</name>
<dbReference type="InterPro" id="IPR011009">
    <property type="entry name" value="Kinase-like_dom_sf"/>
</dbReference>
<accession>A0A8T0ESS6</accession>
<evidence type="ECO:0000256" key="2">
    <source>
        <dbReference type="ARBA" id="ARBA00022527"/>
    </source>
</evidence>
<gene>
    <name evidence="11" type="ORF">HNY73_015038</name>
</gene>
<dbReference type="EMBL" id="JABXBU010002072">
    <property type="protein sequence ID" value="KAF8778304.1"/>
    <property type="molecule type" value="Genomic_DNA"/>
</dbReference>
<comment type="catalytic activity">
    <reaction evidence="8">
        <text>L-seryl-[protein] + ATP = O-phospho-L-seryl-[protein] + ADP + H(+)</text>
        <dbReference type="Rhea" id="RHEA:17989"/>
        <dbReference type="Rhea" id="RHEA-COMP:9863"/>
        <dbReference type="Rhea" id="RHEA-COMP:11604"/>
        <dbReference type="ChEBI" id="CHEBI:15378"/>
        <dbReference type="ChEBI" id="CHEBI:29999"/>
        <dbReference type="ChEBI" id="CHEBI:30616"/>
        <dbReference type="ChEBI" id="CHEBI:83421"/>
        <dbReference type="ChEBI" id="CHEBI:456216"/>
        <dbReference type="EC" id="2.7.11.1"/>
    </reaction>
</comment>
<comment type="catalytic activity">
    <reaction evidence="7">
        <text>L-threonyl-[protein] + ATP = O-phospho-L-threonyl-[protein] + ADP + H(+)</text>
        <dbReference type="Rhea" id="RHEA:46608"/>
        <dbReference type="Rhea" id="RHEA-COMP:11060"/>
        <dbReference type="Rhea" id="RHEA-COMP:11605"/>
        <dbReference type="ChEBI" id="CHEBI:15378"/>
        <dbReference type="ChEBI" id="CHEBI:30013"/>
        <dbReference type="ChEBI" id="CHEBI:30616"/>
        <dbReference type="ChEBI" id="CHEBI:61977"/>
        <dbReference type="ChEBI" id="CHEBI:456216"/>
        <dbReference type="EC" id="2.7.11.1"/>
    </reaction>
</comment>
<proteinExistence type="predicted"/>
<feature type="compositionally biased region" description="Basic and acidic residues" evidence="9">
    <location>
        <begin position="15"/>
        <end position="33"/>
    </location>
</feature>
<protein>
    <recommendedName>
        <fullName evidence="1">non-specific serine/threonine protein kinase</fullName>
        <ecNumber evidence="1">2.7.11.1</ecNumber>
    </recommendedName>
</protein>
<evidence type="ECO:0000256" key="7">
    <source>
        <dbReference type="ARBA" id="ARBA00047899"/>
    </source>
</evidence>
<dbReference type="AlphaFoldDB" id="A0A8T0ESS6"/>
<feature type="domain" description="Protein kinase" evidence="10">
    <location>
        <begin position="31"/>
        <end position="247"/>
    </location>
</feature>
<dbReference type="GO" id="GO:0035556">
    <property type="term" value="P:intracellular signal transduction"/>
    <property type="evidence" value="ECO:0007669"/>
    <property type="project" value="TreeGrafter"/>
</dbReference>
<keyword evidence="5 11" id="KW-0418">Kinase</keyword>
<dbReference type="GO" id="GO:0005524">
    <property type="term" value="F:ATP binding"/>
    <property type="evidence" value="ECO:0007669"/>
    <property type="project" value="UniProtKB-KW"/>
</dbReference>
<evidence type="ECO:0000256" key="1">
    <source>
        <dbReference type="ARBA" id="ARBA00012513"/>
    </source>
</evidence>
<feature type="region of interest" description="Disordered" evidence="9">
    <location>
        <begin position="1"/>
        <end position="52"/>
    </location>
</feature>
<dbReference type="Pfam" id="PF00069">
    <property type="entry name" value="Pkinase"/>
    <property type="match status" value="1"/>
</dbReference>
<evidence type="ECO:0000256" key="8">
    <source>
        <dbReference type="ARBA" id="ARBA00048679"/>
    </source>
</evidence>
<dbReference type="GO" id="GO:0004674">
    <property type="term" value="F:protein serine/threonine kinase activity"/>
    <property type="evidence" value="ECO:0007669"/>
    <property type="project" value="UniProtKB-KW"/>
</dbReference>
<comment type="caution">
    <text evidence="11">The sequence shown here is derived from an EMBL/GenBank/DDBJ whole genome shotgun (WGS) entry which is preliminary data.</text>
</comment>
<dbReference type="InterPro" id="IPR000719">
    <property type="entry name" value="Prot_kinase_dom"/>
</dbReference>
<keyword evidence="3" id="KW-0808">Transferase</keyword>
<dbReference type="PANTHER" id="PTHR24356">
    <property type="entry name" value="SERINE/THREONINE-PROTEIN KINASE"/>
    <property type="match status" value="1"/>
</dbReference>
<evidence type="ECO:0000256" key="9">
    <source>
        <dbReference type="SAM" id="MobiDB-lite"/>
    </source>
</evidence>
<evidence type="ECO:0000256" key="3">
    <source>
        <dbReference type="ARBA" id="ARBA00022679"/>
    </source>
</evidence>
<dbReference type="SUPFAM" id="SSF56112">
    <property type="entry name" value="Protein kinase-like (PK-like)"/>
    <property type="match status" value="1"/>
</dbReference>
<keyword evidence="6" id="KW-0067">ATP-binding</keyword>
<evidence type="ECO:0000256" key="5">
    <source>
        <dbReference type="ARBA" id="ARBA00022777"/>
    </source>
</evidence>
<evidence type="ECO:0000259" key="10">
    <source>
        <dbReference type="PROSITE" id="PS50011"/>
    </source>
</evidence>
<feature type="compositionally biased region" description="Basic and acidic residues" evidence="9">
    <location>
        <begin position="43"/>
        <end position="52"/>
    </location>
</feature>
<organism evidence="11 12">
    <name type="scientific">Argiope bruennichi</name>
    <name type="common">Wasp spider</name>
    <name type="synonym">Aranea bruennichi</name>
    <dbReference type="NCBI Taxonomy" id="94029"/>
    <lineage>
        <taxon>Eukaryota</taxon>
        <taxon>Metazoa</taxon>
        <taxon>Ecdysozoa</taxon>
        <taxon>Arthropoda</taxon>
        <taxon>Chelicerata</taxon>
        <taxon>Arachnida</taxon>
        <taxon>Araneae</taxon>
        <taxon>Araneomorphae</taxon>
        <taxon>Entelegynae</taxon>
        <taxon>Araneoidea</taxon>
        <taxon>Araneidae</taxon>
        <taxon>Argiope</taxon>
    </lineage>
</organism>
<dbReference type="EC" id="2.7.11.1" evidence="1"/>
<evidence type="ECO:0000256" key="4">
    <source>
        <dbReference type="ARBA" id="ARBA00022741"/>
    </source>
</evidence>
<keyword evidence="2" id="KW-0723">Serine/threonine-protein kinase</keyword>
<evidence type="ECO:0000313" key="11">
    <source>
        <dbReference type="EMBL" id="KAF8778304.1"/>
    </source>
</evidence>
<dbReference type="Proteomes" id="UP000807504">
    <property type="component" value="Unassembled WGS sequence"/>
</dbReference>
<reference evidence="11" key="2">
    <citation type="submission" date="2020-06" db="EMBL/GenBank/DDBJ databases">
        <authorList>
            <person name="Sheffer M."/>
        </authorList>
    </citation>
    <scope>NUCLEOTIDE SEQUENCE</scope>
</reference>
<sequence>MSDDQASRPSVSLELESRDTTVDQPSTEDRLSDDGTAGPSSEGKVDSDMNKEVKPLLKRDSSPEWVAEEIFLKTKPSVVQFTKGAYAQTVIEEEMSVARESRFPAQKQKYFVEDFIWQSVSGHPYILPLYATFFNSKKFRYNFISHYLPMVNLRKFIKIHKVLQTKVCRVLTSQIVSAICFIHNKDIFHRDVNSKNILICSDGKAKLSNFKHSVDPIKRLGYKDNLEDFKNHPFFSSIDGINWKVGV</sequence>
<evidence type="ECO:0000313" key="12">
    <source>
        <dbReference type="Proteomes" id="UP000807504"/>
    </source>
</evidence>
<keyword evidence="4" id="KW-0547">Nucleotide-binding</keyword>
<dbReference type="PROSITE" id="PS50011">
    <property type="entry name" value="PROTEIN_KINASE_DOM"/>
    <property type="match status" value="1"/>
</dbReference>